<evidence type="ECO:0008006" key="4">
    <source>
        <dbReference type="Google" id="ProtNLM"/>
    </source>
</evidence>
<evidence type="ECO:0000313" key="2">
    <source>
        <dbReference type="EMBL" id="AOZ70203.1"/>
    </source>
</evidence>
<sequence>MPARPQTRPAAPRAPLRARLGAWARAWLGCESGAATIPAVIFLPTFIMFMISAVDLSLLMLRQIVLDRAIDVATRDIRLGAADISSHAALKASICDGLGLFDDCANNVTVELFEIDDGTWTSDAGAVTCTDKDLPDPEVTLQTGAVNQMVLMRVCMKVSPMVAADPLALALVTSADGKYALISSTVFVNEPQAAQTGAGS</sequence>
<evidence type="ECO:0000313" key="3">
    <source>
        <dbReference type="Proteomes" id="UP000176562"/>
    </source>
</evidence>
<dbReference type="Proteomes" id="UP000176562">
    <property type="component" value="Chromosome"/>
</dbReference>
<dbReference type="RefSeq" id="WP_071166676.1">
    <property type="nucleotide sequence ID" value="NZ_CP017781.1"/>
</dbReference>
<feature type="transmembrane region" description="Helical" evidence="1">
    <location>
        <begin position="37"/>
        <end position="61"/>
    </location>
</feature>
<reference evidence="2 3" key="1">
    <citation type="submission" date="2016-10" db="EMBL/GenBank/DDBJ databases">
        <title>Rhodobacter sp. LPB0142, isolated from sea water.</title>
        <authorList>
            <person name="Kim E."/>
            <person name="Yi H."/>
        </authorList>
    </citation>
    <scope>NUCLEOTIDE SEQUENCE [LARGE SCALE GENOMIC DNA]</scope>
    <source>
        <strain evidence="2 3">LPB0142</strain>
    </source>
</reference>
<protein>
    <recommendedName>
        <fullName evidence="4">Pilus assembly protein TadE</fullName>
    </recommendedName>
</protein>
<accession>A0A1D9MEH1</accession>
<dbReference type="EMBL" id="CP017781">
    <property type="protein sequence ID" value="AOZ70203.1"/>
    <property type="molecule type" value="Genomic_DNA"/>
</dbReference>
<keyword evidence="3" id="KW-1185">Reference proteome</keyword>
<dbReference type="AlphaFoldDB" id="A0A1D9MEH1"/>
<evidence type="ECO:0000256" key="1">
    <source>
        <dbReference type="SAM" id="Phobius"/>
    </source>
</evidence>
<dbReference type="KEGG" id="rhp:LPB142_13475"/>
<organism evidence="2 3">
    <name type="scientific">Rhodobacter xanthinilyticus</name>
    <dbReference type="NCBI Taxonomy" id="1850250"/>
    <lineage>
        <taxon>Bacteria</taxon>
        <taxon>Pseudomonadati</taxon>
        <taxon>Pseudomonadota</taxon>
        <taxon>Alphaproteobacteria</taxon>
        <taxon>Rhodobacterales</taxon>
        <taxon>Rhodobacter group</taxon>
        <taxon>Rhodobacter</taxon>
    </lineage>
</organism>
<dbReference type="STRING" id="1850250.LPB142_13475"/>
<keyword evidence="1" id="KW-0812">Transmembrane</keyword>
<keyword evidence="1" id="KW-1133">Transmembrane helix</keyword>
<gene>
    <name evidence="2" type="ORF">LPB142_13475</name>
</gene>
<name>A0A1D9MEH1_9RHOB</name>
<proteinExistence type="predicted"/>
<keyword evidence="1" id="KW-0472">Membrane</keyword>